<dbReference type="NCBIfam" id="TIGR02215">
    <property type="entry name" value="phage_chp_gp8"/>
    <property type="match status" value="1"/>
</dbReference>
<dbReference type="STRING" id="1267768.BV394_00365"/>
<protein>
    <submittedName>
        <fullName evidence="1">Uncharacterized protein</fullName>
    </submittedName>
</protein>
<accession>A0A1U7DEP8</accession>
<evidence type="ECO:0000313" key="2">
    <source>
        <dbReference type="Proteomes" id="UP000187266"/>
    </source>
</evidence>
<dbReference type="RefSeq" id="WP_076978397.1">
    <property type="nucleotide sequence ID" value="NZ_CP019124.1"/>
</dbReference>
<gene>
    <name evidence="1" type="ORF">BV394_00365</name>
</gene>
<sequence length="202" mass="20890">MVLVEDTAVAAGLLPIGGLREHLRLGTGFASDSLQDGLLEACLRASLAQIEGRTGQALLRRSFTWRIWSWATREGQPIPIAPVVSLTRLEEVAGDGTATEIGAERYGLGRLGGVPVLLGRGAGLPEVPVDGHLRLVFEAGLGADWAGVPVDLRQAVMIQAARFYEDRGLGADAGGGGGLAPAVLALIGPYLPARLGAARGLA</sequence>
<organism evidence="1 2">
    <name type="scientific">Brevirhabdus pacifica</name>
    <dbReference type="NCBI Taxonomy" id="1267768"/>
    <lineage>
        <taxon>Bacteria</taxon>
        <taxon>Pseudomonadati</taxon>
        <taxon>Pseudomonadota</taxon>
        <taxon>Alphaproteobacteria</taxon>
        <taxon>Rhodobacterales</taxon>
        <taxon>Paracoccaceae</taxon>
        <taxon>Brevirhabdus</taxon>
    </lineage>
</organism>
<name>A0A1U7DEP8_9RHOB</name>
<reference evidence="1 2" key="1">
    <citation type="submission" date="2017-01" db="EMBL/GenBank/DDBJ databases">
        <title>Genomic analysis of Xuhuaishuia manganoxidans DY6-4.</title>
        <authorList>
            <person name="Wang X."/>
        </authorList>
    </citation>
    <scope>NUCLEOTIDE SEQUENCE [LARGE SCALE GENOMIC DNA]</scope>
    <source>
        <strain evidence="1 2">DY6-4</strain>
    </source>
</reference>
<proteinExistence type="predicted"/>
<dbReference type="InterPro" id="IPR011738">
    <property type="entry name" value="Phage_CHP"/>
</dbReference>
<keyword evidence="2" id="KW-1185">Reference proteome</keyword>
<dbReference type="Proteomes" id="UP000187266">
    <property type="component" value="Chromosome"/>
</dbReference>
<accession>A0A2M9DHB4</accession>
<dbReference type="AlphaFoldDB" id="A0A1U7DEP8"/>
<dbReference type="CDD" id="cd08054">
    <property type="entry name" value="gp6"/>
    <property type="match status" value="1"/>
</dbReference>
<evidence type="ECO:0000313" key="1">
    <source>
        <dbReference type="EMBL" id="APX88373.1"/>
    </source>
</evidence>
<dbReference type="OrthoDB" id="8478788at2"/>
<dbReference type="EMBL" id="CP019124">
    <property type="protein sequence ID" value="APX88373.1"/>
    <property type="molecule type" value="Genomic_DNA"/>
</dbReference>